<proteinExistence type="predicted"/>
<reference evidence="1" key="2">
    <citation type="journal article" date="2015" name="Fish Shellfish Immunol.">
        <title>Early steps in the European eel (Anguilla anguilla)-Vibrio vulnificus interaction in the gills: Role of the RtxA13 toxin.</title>
        <authorList>
            <person name="Callol A."/>
            <person name="Pajuelo D."/>
            <person name="Ebbesson L."/>
            <person name="Teles M."/>
            <person name="MacKenzie S."/>
            <person name="Amaro C."/>
        </authorList>
    </citation>
    <scope>NUCLEOTIDE SEQUENCE</scope>
</reference>
<sequence>MAQWPSCNRTLPQHFQSIKVIISF</sequence>
<protein>
    <submittedName>
        <fullName evidence="1">Uncharacterized protein</fullName>
    </submittedName>
</protein>
<dbReference type="AlphaFoldDB" id="A0A0E9TRC4"/>
<evidence type="ECO:0000313" key="1">
    <source>
        <dbReference type="EMBL" id="JAH55268.1"/>
    </source>
</evidence>
<accession>A0A0E9TRC4</accession>
<name>A0A0E9TRC4_ANGAN</name>
<reference evidence="1" key="1">
    <citation type="submission" date="2014-11" db="EMBL/GenBank/DDBJ databases">
        <authorList>
            <person name="Amaro Gonzalez C."/>
        </authorList>
    </citation>
    <scope>NUCLEOTIDE SEQUENCE</scope>
</reference>
<dbReference type="EMBL" id="GBXM01053309">
    <property type="protein sequence ID" value="JAH55268.1"/>
    <property type="molecule type" value="Transcribed_RNA"/>
</dbReference>
<organism evidence="1">
    <name type="scientific">Anguilla anguilla</name>
    <name type="common">European freshwater eel</name>
    <name type="synonym">Muraena anguilla</name>
    <dbReference type="NCBI Taxonomy" id="7936"/>
    <lineage>
        <taxon>Eukaryota</taxon>
        <taxon>Metazoa</taxon>
        <taxon>Chordata</taxon>
        <taxon>Craniata</taxon>
        <taxon>Vertebrata</taxon>
        <taxon>Euteleostomi</taxon>
        <taxon>Actinopterygii</taxon>
        <taxon>Neopterygii</taxon>
        <taxon>Teleostei</taxon>
        <taxon>Anguilliformes</taxon>
        <taxon>Anguillidae</taxon>
        <taxon>Anguilla</taxon>
    </lineage>
</organism>